<evidence type="ECO:0000313" key="5">
    <source>
        <dbReference type="Proteomes" id="UP000235778"/>
    </source>
</evidence>
<dbReference type="EMBL" id="MCSI01000187">
    <property type="protein sequence ID" value="PME55988.1"/>
    <property type="molecule type" value="Genomic_DNA"/>
</dbReference>
<sequence>MKNSALTTETPTNLSTQVDSATIQEAELVDESILQQMIKDTSTDVIPILIDYYVQESQTRIAAIKQASTEKDSEALEFEVHTLGSTALALGNRPLSTLSRKLEKQCLEQNHELAFSQIDELLDLAVRSIDALIARKEAGFN</sequence>
<dbReference type="InterPro" id="IPR008207">
    <property type="entry name" value="Sig_transdc_His_kin_Hpt_dom"/>
</dbReference>
<feature type="domain" description="HPt" evidence="3">
    <location>
        <begin position="42"/>
        <end position="139"/>
    </location>
</feature>
<protein>
    <submittedName>
        <fullName evidence="4">Phosphorelay protein LuxU</fullName>
    </submittedName>
</protein>
<comment type="caution">
    <text evidence="4">The sequence shown here is derived from an EMBL/GenBank/DDBJ whole genome shotgun (WGS) entry which is preliminary data.</text>
</comment>
<dbReference type="RefSeq" id="WP_017105475.1">
    <property type="nucleotide sequence ID" value="NZ_MAKA01000042.1"/>
</dbReference>
<feature type="modified residue" description="Phosphohistidine" evidence="2">
    <location>
        <position position="81"/>
    </location>
</feature>
<proteinExistence type="predicted"/>
<keyword evidence="2" id="KW-0597">Phosphoprotein</keyword>
<dbReference type="Proteomes" id="UP000235778">
    <property type="component" value="Unassembled WGS sequence"/>
</dbReference>
<gene>
    <name evidence="4" type="ORF">BCV30_19860</name>
</gene>
<dbReference type="Pfam" id="PF01627">
    <property type="entry name" value="Hpt"/>
    <property type="match status" value="1"/>
</dbReference>
<dbReference type="GO" id="GO:0004672">
    <property type="term" value="F:protein kinase activity"/>
    <property type="evidence" value="ECO:0007669"/>
    <property type="project" value="UniProtKB-ARBA"/>
</dbReference>
<organism evidence="4 5">
    <name type="scientific">Vibrio lentus</name>
    <dbReference type="NCBI Taxonomy" id="136468"/>
    <lineage>
        <taxon>Bacteria</taxon>
        <taxon>Pseudomonadati</taxon>
        <taxon>Pseudomonadota</taxon>
        <taxon>Gammaproteobacteria</taxon>
        <taxon>Vibrionales</taxon>
        <taxon>Vibrionaceae</taxon>
        <taxon>Vibrio</taxon>
    </lineage>
</organism>
<dbReference type="AlphaFoldDB" id="A0A1B9QJL1"/>
<accession>A0A1B9QJL1</accession>
<reference evidence="5" key="1">
    <citation type="submission" date="2016-07" db="EMBL/GenBank/DDBJ databases">
        <title>Nontailed viruses are major unrecognized killers of bacteria in the ocean.</title>
        <authorList>
            <person name="Kauffman K."/>
            <person name="Hussain F."/>
            <person name="Yang J."/>
            <person name="Arevalo P."/>
            <person name="Brown J."/>
            <person name="Cutler M."/>
            <person name="Kelly L."/>
            <person name="Polz M.F."/>
        </authorList>
    </citation>
    <scope>NUCLEOTIDE SEQUENCE [LARGE SCALE GENOMIC DNA]</scope>
    <source>
        <strain evidence="5">10N.286.55.C1</strain>
    </source>
</reference>
<keyword evidence="1" id="KW-0902">Two-component regulatory system</keyword>
<dbReference type="Gene3D" id="1.20.120.160">
    <property type="entry name" value="HPT domain"/>
    <property type="match status" value="1"/>
</dbReference>
<dbReference type="SUPFAM" id="SSF47226">
    <property type="entry name" value="Histidine-containing phosphotransfer domain, HPT domain"/>
    <property type="match status" value="1"/>
</dbReference>
<evidence type="ECO:0000259" key="3">
    <source>
        <dbReference type="PROSITE" id="PS50894"/>
    </source>
</evidence>
<evidence type="ECO:0000313" key="4">
    <source>
        <dbReference type="EMBL" id="PME55988.1"/>
    </source>
</evidence>
<evidence type="ECO:0000256" key="1">
    <source>
        <dbReference type="ARBA" id="ARBA00023012"/>
    </source>
</evidence>
<dbReference type="InterPro" id="IPR036641">
    <property type="entry name" value="HPT_dom_sf"/>
</dbReference>
<evidence type="ECO:0000256" key="2">
    <source>
        <dbReference type="PROSITE-ProRule" id="PRU00110"/>
    </source>
</evidence>
<name>A0A1B9QJL1_9VIBR</name>
<dbReference type="GO" id="GO:0000160">
    <property type="term" value="P:phosphorelay signal transduction system"/>
    <property type="evidence" value="ECO:0007669"/>
    <property type="project" value="UniProtKB-KW"/>
</dbReference>
<dbReference type="PROSITE" id="PS50894">
    <property type="entry name" value="HPT"/>
    <property type="match status" value="1"/>
</dbReference>